<accession>A0ABT7EVZ9</accession>
<proteinExistence type="predicted"/>
<sequence>MTTPTTCRRCGAEMLPGVALAQTLTAGAPDFNGSDIVTLSADSAGAVIDCMKCSACGWSVTGGEK</sequence>
<comment type="caution">
    <text evidence="1">The sequence shown here is derived from an EMBL/GenBank/DDBJ whole genome shotgun (WGS) entry which is preliminary data.</text>
</comment>
<evidence type="ECO:0000313" key="1">
    <source>
        <dbReference type="EMBL" id="MDK3016508.1"/>
    </source>
</evidence>
<gene>
    <name evidence="1" type="ORF">QO033_02405</name>
</gene>
<evidence type="ECO:0000313" key="2">
    <source>
        <dbReference type="Proteomes" id="UP001243757"/>
    </source>
</evidence>
<keyword evidence="2" id="KW-1185">Reference proteome</keyword>
<reference evidence="1 2" key="1">
    <citation type="submission" date="2023-05" db="EMBL/GenBank/DDBJ databases">
        <title>Pseudodonghicola sp. nov.</title>
        <authorList>
            <person name="Huang J."/>
        </authorList>
    </citation>
    <scope>NUCLEOTIDE SEQUENCE [LARGE SCALE GENOMIC DNA]</scope>
    <source>
        <strain evidence="1 2">IC7</strain>
    </source>
</reference>
<protein>
    <submittedName>
        <fullName evidence="1">Uncharacterized protein</fullName>
    </submittedName>
</protein>
<dbReference type="RefSeq" id="WP_284479319.1">
    <property type="nucleotide sequence ID" value="NZ_JASNJD010000001.1"/>
</dbReference>
<name>A0ABT7EVZ9_9RHOB</name>
<organism evidence="1 2">
    <name type="scientific">Pseudodonghicola flavimaris</name>
    <dbReference type="NCBI Taxonomy" id="3050036"/>
    <lineage>
        <taxon>Bacteria</taxon>
        <taxon>Pseudomonadati</taxon>
        <taxon>Pseudomonadota</taxon>
        <taxon>Alphaproteobacteria</taxon>
        <taxon>Rhodobacterales</taxon>
        <taxon>Paracoccaceae</taxon>
        <taxon>Pseudodonghicola</taxon>
    </lineage>
</organism>
<dbReference type="EMBL" id="JASNJD010000001">
    <property type="protein sequence ID" value="MDK3016508.1"/>
    <property type="molecule type" value="Genomic_DNA"/>
</dbReference>
<dbReference type="Proteomes" id="UP001243757">
    <property type="component" value="Unassembled WGS sequence"/>
</dbReference>